<evidence type="ECO:0000256" key="1">
    <source>
        <dbReference type="PROSITE-ProRule" id="PRU00108"/>
    </source>
</evidence>
<name>F0ZMC4_DICPU</name>
<dbReference type="EMBL" id="GL871079">
    <property type="protein sequence ID" value="EGC34876.1"/>
    <property type="molecule type" value="Genomic_DNA"/>
</dbReference>
<keyword evidence="1 2" id="KW-0238">DNA-binding</keyword>
<dbReference type="OrthoDB" id="21495at2759"/>
<dbReference type="InParanoid" id="F0ZMC4"/>
<dbReference type="OMA" id="DTRMNIR"/>
<dbReference type="FunCoup" id="F0ZMC4">
    <property type="interactions" value="937"/>
</dbReference>
<dbReference type="AlphaFoldDB" id="F0ZMC4"/>
<dbReference type="KEGG" id="dpp:DICPUDRAFT_92118"/>
<dbReference type="Gene3D" id="1.10.10.60">
    <property type="entry name" value="Homeodomain-like"/>
    <property type="match status" value="1"/>
</dbReference>
<accession>F0ZMC4</accession>
<comment type="subcellular location">
    <subcellularLocation>
        <location evidence="1 2">Nucleus</location>
    </subcellularLocation>
</comment>
<dbReference type="PROSITE" id="PS50071">
    <property type="entry name" value="HOMEOBOX_2"/>
    <property type="match status" value="1"/>
</dbReference>
<dbReference type="GO" id="GO:0005634">
    <property type="term" value="C:nucleus"/>
    <property type="evidence" value="ECO:0007669"/>
    <property type="project" value="UniProtKB-SubCell"/>
</dbReference>
<reference evidence="5" key="1">
    <citation type="journal article" date="2011" name="Genome Biol.">
        <title>Comparative genomics of the social amoebae Dictyostelium discoideum and Dictyostelium purpureum.</title>
        <authorList>
            <consortium name="US DOE Joint Genome Institute (JGI-PGF)"/>
            <person name="Sucgang R."/>
            <person name="Kuo A."/>
            <person name="Tian X."/>
            <person name="Salerno W."/>
            <person name="Parikh A."/>
            <person name="Feasley C.L."/>
            <person name="Dalin E."/>
            <person name="Tu H."/>
            <person name="Huang E."/>
            <person name="Barry K."/>
            <person name="Lindquist E."/>
            <person name="Shapiro H."/>
            <person name="Bruce D."/>
            <person name="Schmutz J."/>
            <person name="Salamov A."/>
            <person name="Fey P."/>
            <person name="Gaudet P."/>
            <person name="Anjard C."/>
            <person name="Babu M.M."/>
            <person name="Basu S."/>
            <person name="Bushmanova Y."/>
            <person name="van der Wel H."/>
            <person name="Katoh-Kurasawa M."/>
            <person name="Dinh C."/>
            <person name="Coutinho P.M."/>
            <person name="Saito T."/>
            <person name="Elias M."/>
            <person name="Schaap P."/>
            <person name="Kay R.R."/>
            <person name="Henrissat B."/>
            <person name="Eichinger L."/>
            <person name="Rivero F."/>
            <person name="Putnam N.H."/>
            <person name="West C.M."/>
            <person name="Loomis W.F."/>
            <person name="Chisholm R.L."/>
            <person name="Shaulsky G."/>
            <person name="Strassmann J.E."/>
            <person name="Queller D.C."/>
            <person name="Kuspa A."/>
            <person name="Grigoriev I.V."/>
        </authorList>
    </citation>
    <scope>NUCLEOTIDE SEQUENCE [LARGE SCALE GENOMIC DNA]</scope>
    <source>
        <strain evidence="5">QSDP1</strain>
    </source>
</reference>
<dbReference type="Proteomes" id="UP000001064">
    <property type="component" value="Unassembled WGS sequence"/>
</dbReference>
<keyword evidence="5" id="KW-1185">Reference proteome</keyword>
<dbReference type="SMART" id="SM00389">
    <property type="entry name" value="HOX"/>
    <property type="match status" value="1"/>
</dbReference>
<dbReference type="CDD" id="cd00086">
    <property type="entry name" value="homeodomain"/>
    <property type="match status" value="1"/>
</dbReference>
<proteinExistence type="predicted"/>
<dbReference type="Pfam" id="PF00046">
    <property type="entry name" value="Homeodomain"/>
    <property type="match status" value="1"/>
</dbReference>
<evidence type="ECO:0000259" key="3">
    <source>
        <dbReference type="PROSITE" id="PS50071"/>
    </source>
</evidence>
<keyword evidence="1 2" id="KW-0539">Nucleus</keyword>
<sequence length="87" mass="10579">MIIKEFNSRSIRNVRSSGISTDLLENFFINNPYPSREDIRNLAFRYQVEEIKIKNWFKGKRDRLKTKNRKTLIKDTRMNIRFILNNN</sequence>
<dbReference type="GeneID" id="10502017"/>
<gene>
    <name evidence="4" type="ORF">DICPUDRAFT_92118</name>
</gene>
<evidence type="ECO:0000313" key="5">
    <source>
        <dbReference type="Proteomes" id="UP000001064"/>
    </source>
</evidence>
<dbReference type="VEuPathDB" id="AmoebaDB:DICPUDRAFT_92118"/>
<dbReference type="InterPro" id="IPR009057">
    <property type="entry name" value="Homeodomain-like_sf"/>
</dbReference>
<feature type="domain" description="Homeobox" evidence="3">
    <location>
        <begin position="24"/>
        <end position="67"/>
    </location>
</feature>
<dbReference type="InterPro" id="IPR001356">
    <property type="entry name" value="HD"/>
</dbReference>
<dbReference type="SUPFAM" id="SSF46689">
    <property type="entry name" value="Homeodomain-like"/>
    <property type="match status" value="1"/>
</dbReference>
<organism evidence="4 5">
    <name type="scientific">Dictyostelium purpureum</name>
    <name type="common">Slime mold</name>
    <dbReference type="NCBI Taxonomy" id="5786"/>
    <lineage>
        <taxon>Eukaryota</taxon>
        <taxon>Amoebozoa</taxon>
        <taxon>Evosea</taxon>
        <taxon>Eumycetozoa</taxon>
        <taxon>Dictyostelia</taxon>
        <taxon>Dictyosteliales</taxon>
        <taxon>Dictyosteliaceae</taxon>
        <taxon>Dictyostelium</taxon>
    </lineage>
</organism>
<dbReference type="GO" id="GO:0003677">
    <property type="term" value="F:DNA binding"/>
    <property type="evidence" value="ECO:0007669"/>
    <property type="project" value="UniProtKB-UniRule"/>
</dbReference>
<keyword evidence="1 2" id="KW-0371">Homeobox</keyword>
<feature type="DNA-binding region" description="Homeobox" evidence="1">
    <location>
        <begin position="26"/>
        <end position="68"/>
    </location>
</feature>
<protein>
    <recommendedName>
        <fullName evidence="3">Homeobox domain-containing protein</fullName>
    </recommendedName>
</protein>
<dbReference type="RefSeq" id="XP_003288568.1">
    <property type="nucleotide sequence ID" value="XM_003288520.1"/>
</dbReference>
<evidence type="ECO:0000256" key="2">
    <source>
        <dbReference type="RuleBase" id="RU000682"/>
    </source>
</evidence>
<dbReference type="eggNOG" id="ENOG502RIPN">
    <property type="taxonomic scope" value="Eukaryota"/>
</dbReference>
<evidence type="ECO:0000313" key="4">
    <source>
        <dbReference type="EMBL" id="EGC34876.1"/>
    </source>
</evidence>